<evidence type="ECO:0000259" key="2">
    <source>
        <dbReference type="Pfam" id="PF04028"/>
    </source>
</evidence>
<dbReference type="CDD" id="cd07983">
    <property type="entry name" value="LPLAT_DUF374-like"/>
    <property type="match status" value="1"/>
</dbReference>
<dbReference type="EMBL" id="JAAYEE010000060">
    <property type="protein sequence ID" value="NLW34523.1"/>
    <property type="molecule type" value="Genomic_DNA"/>
</dbReference>
<evidence type="ECO:0000256" key="1">
    <source>
        <dbReference type="SAM" id="Phobius"/>
    </source>
</evidence>
<dbReference type="Pfam" id="PF04028">
    <property type="entry name" value="DUF374"/>
    <property type="match status" value="1"/>
</dbReference>
<feature type="domain" description="DUF374" evidence="2">
    <location>
        <begin position="67"/>
        <end position="131"/>
    </location>
</feature>
<accession>A0A971M2D4</accession>
<reference evidence="3" key="1">
    <citation type="journal article" date="2020" name="Biotechnol. Biofuels">
        <title>New insights from the biogas microbiome by comprehensive genome-resolved metagenomics of nearly 1600 species originating from multiple anaerobic digesters.</title>
        <authorList>
            <person name="Campanaro S."/>
            <person name="Treu L."/>
            <person name="Rodriguez-R L.M."/>
            <person name="Kovalovszki A."/>
            <person name="Ziels R.M."/>
            <person name="Maus I."/>
            <person name="Zhu X."/>
            <person name="Kougias P.G."/>
            <person name="Basile A."/>
            <person name="Luo G."/>
            <person name="Schluter A."/>
            <person name="Konstantinidis K.T."/>
            <person name="Angelidaki I."/>
        </authorList>
    </citation>
    <scope>NUCLEOTIDE SEQUENCE</scope>
    <source>
        <strain evidence="3">AS06rmzACSIP_7</strain>
    </source>
</reference>
<keyword evidence="1" id="KW-0472">Membrane</keyword>
<name>A0A971M2D4_9BACT</name>
<sequence>MSKRIKSFLMLHVLPPLVYGFLMALRITARIRYVNREAVVNGWNNDENFIFCFWHGRLLMMPFANFRGKGKVLISRHRDGELIARVMGYFRLGSIRGSYRKGTVSSLREIMADLKSGFDVAITPDGPKGPRYQVKDGIVELARLTGKAIIPLTYSASKKKHFSHGIDLSSPILFHGC</sequence>
<dbReference type="AlphaFoldDB" id="A0A971M2D4"/>
<feature type="transmembrane region" description="Helical" evidence="1">
    <location>
        <begin position="7"/>
        <end position="28"/>
    </location>
</feature>
<keyword evidence="1" id="KW-0812">Transmembrane</keyword>
<organism evidence="3 4">
    <name type="scientific">Syntrophorhabdus aromaticivorans</name>
    <dbReference type="NCBI Taxonomy" id="328301"/>
    <lineage>
        <taxon>Bacteria</taxon>
        <taxon>Pseudomonadati</taxon>
        <taxon>Thermodesulfobacteriota</taxon>
        <taxon>Syntrophorhabdia</taxon>
        <taxon>Syntrophorhabdales</taxon>
        <taxon>Syntrophorhabdaceae</taxon>
        <taxon>Syntrophorhabdus</taxon>
    </lineage>
</organism>
<comment type="caution">
    <text evidence="3">The sequence shown here is derived from an EMBL/GenBank/DDBJ whole genome shotgun (WGS) entry which is preliminary data.</text>
</comment>
<keyword evidence="3" id="KW-0808">Transferase</keyword>
<dbReference type="InterPro" id="IPR007172">
    <property type="entry name" value="DUF374"/>
</dbReference>
<protein>
    <submittedName>
        <fullName evidence="3">Lysophospholipid acyltransferase family protein</fullName>
    </submittedName>
</protein>
<evidence type="ECO:0000313" key="4">
    <source>
        <dbReference type="Proteomes" id="UP000777265"/>
    </source>
</evidence>
<gene>
    <name evidence="3" type="ORF">GXY80_03430</name>
</gene>
<keyword evidence="1" id="KW-1133">Transmembrane helix</keyword>
<proteinExistence type="predicted"/>
<dbReference type="GO" id="GO:0016746">
    <property type="term" value="F:acyltransferase activity"/>
    <property type="evidence" value="ECO:0007669"/>
    <property type="project" value="UniProtKB-KW"/>
</dbReference>
<dbReference type="Proteomes" id="UP000777265">
    <property type="component" value="Unassembled WGS sequence"/>
</dbReference>
<keyword evidence="3" id="KW-0012">Acyltransferase</keyword>
<evidence type="ECO:0000313" key="3">
    <source>
        <dbReference type="EMBL" id="NLW34523.1"/>
    </source>
</evidence>
<reference evidence="3" key="2">
    <citation type="submission" date="2020-01" db="EMBL/GenBank/DDBJ databases">
        <authorList>
            <person name="Campanaro S."/>
        </authorList>
    </citation>
    <scope>NUCLEOTIDE SEQUENCE</scope>
    <source>
        <strain evidence="3">AS06rmzACSIP_7</strain>
    </source>
</reference>